<dbReference type="AlphaFoldDB" id="A0A1W1VCV0"/>
<organism evidence="1 2">
    <name type="scientific">Deinococcus hopiensis KR-140</name>
    <dbReference type="NCBI Taxonomy" id="695939"/>
    <lineage>
        <taxon>Bacteria</taxon>
        <taxon>Thermotogati</taxon>
        <taxon>Deinococcota</taxon>
        <taxon>Deinococci</taxon>
        <taxon>Deinococcales</taxon>
        <taxon>Deinococcaceae</taxon>
        <taxon>Deinococcus</taxon>
    </lineage>
</organism>
<protein>
    <submittedName>
        <fullName evidence="1">Uncharacterized protein</fullName>
    </submittedName>
</protein>
<proteinExistence type="predicted"/>
<accession>A0A1W1VCV0</accession>
<evidence type="ECO:0000313" key="1">
    <source>
        <dbReference type="EMBL" id="SMB91202.1"/>
    </source>
</evidence>
<keyword evidence="2" id="KW-1185">Reference proteome</keyword>
<reference evidence="1 2" key="1">
    <citation type="submission" date="2017-04" db="EMBL/GenBank/DDBJ databases">
        <authorList>
            <person name="Afonso C.L."/>
            <person name="Miller P.J."/>
            <person name="Scott M.A."/>
            <person name="Spackman E."/>
            <person name="Goraichik I."/>
            <person name="Dimitrov K.M."/>
            <person name="Suarez D.L."/>
            <person name="Swayne D.E."/>
        </authorList>
    </citation>
    <scope>NUCLEOTIDE SEQUENCE [LARGE SCALE GENOMIC DNA]</scope>
    <source>
        <strain evidence="1 2">KR-140</strain>
    </source>
</reference>
<evidence type="ECO:0000313" key="2">
    <source>
        <dbReference type="Proteomes" id="UP000192582"/>
    </source>
</evidence>
<dbReference type="EMBL" id="FWWU01000009">
    <property type="protein sequence ID" value="SMB91202.1"/>
    <property type="molecule type" value="Genomic_DNA"/>
</dbReference>
<name>A0A1W1VCV0_9DEIO</name>
<sequence>MTWATPNTGWMLSSSSLAQNKNASSAGSAMLLLPVWVRPFALALKALAGLEAPYWAVVKRRG</sequence>
<gene>
    <name evidence="1" type="ORF">SAMN00790413_01038</name>
</gene>
<dbReference type="Proteomes" id="UP000192582">
    <property type="component" value="Unassembled WGS sequence"/>
</dbReference>